<evidence type="ECO:0000259" key="1">
    <source>
        <dbReference type="Pfam" id="PF24242"/>
    </source>
</evidence>
<evidence type="ECO:0000313" key="2">
    <source>
        <dbReference type="EMBL" id="WFG37523.1"/>
    </source>
</evidence>
<keyword evidence="3" id="KW-1185">Reference proteome</keyword>
<dbReference type="EMBL" id="OQ319936">
    <property type="protein sequence ID" value="WFG37523.1"/>
    <property type="molecule type" value="Genomic_DNA"/>
</dbReference>
<dbReference type="InterPro" id="IPR055872">
    <property type="entry name" value="DUF7449"/>
</dbReference>
<sequence>MLTAWAIRVEWPSSKGKHPEQPRRKADMKALCNHRALYAAYNRSELDRIAVDLNRYFPIEKDDEWEDGAYMYRRRTYLVKHSKGTARWHSLYCNGTVQGVGVIFDVKSDTRSFRTA</sequence>
<proteinExistence type="predicted"/>
<dbReference type="Pfam" id="PF24242">
    <property type="entry name" value="DUF7449"/>
    <property type="match status" value="1"/>
</dbReference>
<organism evidence="2 3">
    <name type="scientific">Pseudomonas phage 20Sep416</name>
    <dbReference type="NCBI Taxonomy" id="3028488"/>
    <lineage>
        <taxon>Viruses</taxon>
        <taxon>Duplodnaviria</taxon>
        <taxon>Heunggongvirae</taxon>
        <taxon>Uroviricota</taxon>
        <taxon>Caudoviricetes</taxon>
        <taxon>Vandenendeviridae</taxon>
        <taxon>Skurskavirinae</taxon>
        <taxon>Pakpunavirus</taxon>
        <taxon>Pakpunavirus pv20Sep416</taxon>
    </lineage>
</organism>
<feature type="domain" description="DUF7449" evidence="1">
    <location>
        <begin position="28"/>
        <end position="116"/>
    </location>
</feature>
<gene>
    <name evidence="2" type="ORF">20Sep416_00028</name>
</gene>
<evidence type="ECO:0000313" key="3">
    <source>
        <dbReference type="Proteomes" id="UP001216637"/>
    </source>
</evidence>
<name>A0AAF0JIA9_9CAUD</name>
<dbReference type="Proteomes" id="UP001216637">
    <property type="component" value="Segment"/>
</dbReference>
<reference evidence="2 3" key="1">
    <citation type="submission" date="2023-01" db="EMBL/GenBank/DDBJ databases">
        <authorList>
            <person name="Vainberg Slutskin I."/>
        </authorList>
    </citation>
    <scope>NUCLEOTIDE SEQUENCE [LARGE SCALE GENOMIC DNA]</scope>
</reference>
<accession>A0AAF0JIA9</accession>
<protein>
    <recommendedName>
        <fullName evidence="1">DUF7449 domain-containing protein</fullName>
    </recommendedName>
</protein>